<dbReference type="AlphaFoldDB" id="H5UNR1"/>
<evidence type="ECO:0000256" key="7">
    <source>
        <dbReference type="PIRNR" id="PIRNR000194"/>
    </source>
</evidence>
<proteinExistence type="inferred from homology"/>
<reference evidence="9 10" key="1">
    <citation type="submission" date="2012-02" db="EMBL/GenBank/DDBJ databases">
        <title>Whole genome shotgun sequence of Mobilicoccus pelagius NBRC 104925.</title>
        <authorList>
            <person name="Yoshida Y."/>
            <person name="Hosoyama A."/>
            <person name="Tsuchikane K."/>
            <person name="Katsumata H."/>
            <person name="Yamazaki S."/>
            <person name="Fujita N."/>
        </authorList>
    </citation>
    <scope>NUCLEOTIDE SEQUENCE [LARGE SCALE GENOMIC DNA]</scope>
    <source>
        <strain evidence="9 10">NBRC 104925</strain>
    </source>
</reference>
<sequence length="168" mass="18627">MSGYEMATEPEPELVLVALVAANGVIGDGEDQPFRFREDFARFKALTTGHPLLMGRRTHEAIGRALPGRRTIVLTRDRQWRDDAVDVAHDLDEALALAEDLPGGEEVMVLGGGEIYRATIDRAHRLELTEVDAPARGDITFPEIDPAQWREVARDDRAAFAFVTYARG</sequence>
<evidence type="ECO:0000256" key="3">
    <source>
        <dbReference type="ARBA" id="ARBA00012856"/>
    </source>
</evidence>
<evidence type="ECO:0000256" key="6">
    <source>
        <dbReference type="ARBA" id="ARBA00023002"/>
    </source>
</evidence>
<evidence type="ECO:0000256" key="1">
    <source>
        <dbReference type="ARBA" id="ARBA00004903"/>
    </source>
</evidence>
<dbReference type="STRING" id="1089455.MOPEL_009_00590"/>
<dbReference type="GO" id="GO:0046654">
    <property type="term" value="P:tetrahydrofolate biosynthetic process"/>
    <property type="evidence" value="ECO:0007669"/>
    <property type="project" value="UniProtKB-UniPathway"/>
</dbReference>
<evidence type="ECO:0000313" key="10">
    <source>
        <dbReference type="Proteomes" id="UP000004367"/>
    </source>
</evidence>
<dbReference type="eggNOG" id="COG0262">
    <property type="taxonomic scope" value="Bacteria"/>
</dbReference>
<protein>
    <recommendedName>
        <fullName evidence="3 7">Dihydrofolate reductase</fullName>
        <ecNumber evidence="3 7">1.5.1.3</ecNumber>
    </recommendedName>
</protein>
<dbReference type="PRINTS" id="PR00070">
    <property type="entry name" value="DHFR"/>
</dbReference>
<dbReference type="Proteomes" id="UP000004367">
    <property type="component" value="Unassembled WGS sequence"/>
</dbReference>
<evidence type="ECO:0000256" key="2">
    <source>
        <dbReference type="ARBA" id="ARBA00009539"/>
    </source>
</evidence>
<comment type="pathway">
    <text evidence="1 7">Cofactor biosynthesis; tetrahydrofolate biosynthesis; 5,6,7,8-tetrahydrofolate from 7,8-dihydrofolate: step 1/1.</text>
</comment>
<evidence type="ECO:0000259" key="8">
    <source>
        <dbReference type="PROSITE" id="PS51330"/>
    </source>
</evidence>
<comment type="catalytic activity">
    <reaction evidence="7">
        <text>(6S)-5,6,7,8-tetrahydrofolate + NADP(+) = 7,8-dihydrofolate + NADPH + H(+)</text>
        <dbReference type="Rhea" id="RHEA:15009"/>
        <dbReference type="ChEBI" id="CHEBI:15378"/>
        <dbReference type="ChEBI" id="CHEBI:57451"/>
        <dbReference type="ChEBI" id="CHEBI:57453"/>
        <dbReference type="ChEBI" id="CHEBI:57783"/>
        <dbReference type="ChEBI" id="CHEBI:58349"/>
        <dbReference type="EC" id="1.5.1.3"/>
    </reaction>
</comment>
<dbReference type="PANTHER" id="PTHR48069">
    <property type="entry name" value="DIHYDROFOLATE REDUCTASE"/>
    <property type="match status" value="1"/>
</dbReference>
<organism evidence="9 10">
    <name type="scientific">Mobilicoccus pelagius NBRC 104925</name>
    <dbReference type="NCBI Taxonomy" id="1089455"/>
    <lineage>
        <taxon>Bacteria</taxon>
        <taxon>Bacillati</taxon>
        <taxon>Actinomycetota</taxon>
        <taxon>Actinomycetes</taxon>
        <taxon>Micrococcales</taxon>
        <taxon>Dermatophilaceae</taxon>
        <taxon>Mobilicoccus</taxon>
    </lineage>
</organism>
<dbReference type="EMBL" id="BAFE01000009">
    <property type="protein sequence ID" value="GAB47369.1"/>
    <property type="molecule type" value="Genomic_DNA"/>
</dbReference>
<dbReference type="PROSITE" id="PS51330">
    <property type="entry name" value="DHFR_2"/>
    <property type="match status" value="1"/>
</dbReference>
<keyword evidence="5 7" id="KW-0521">NADP</keyword>
<keyword evidence="4 7" id="KW-0554">One-carbon metabolism</keyword>
<dbReference type="SUPFAM" id="SSF53597">
    <property type="entry name" value="Dihydrofolate reductase-like"/>
    <property type="match status" value="1"/>
</dbReference>
<gene>
    <name evidence="9" type="primary">folA</name>
    <name evidence="9" type="ORF">MOPEL_009_00590</name>
</gene>
<dbReference type="GO" id="GO:0006730">
    <property type="term" value="P:one-carbon metabolic process"/>
    <property type="evidence" value="ECO:0007669"/>
    <property type="project" value="UniProtKB-KW"/>
</dbReference>
<dbReference type="PIRSF" id="PIRSF000194">
    <property type="entry name" value="DHFR"/>
    <property type="match status" value="1"/>
</dbReference>
<dbReference type="GO" id="GO:0050661">
    <property type="term" value="F:NADP binding"/>
    <property type="evidence" value="ECO:0007669"/>
    <property type="project" value="InterPro"/>
</dbReference>
<dbReference type="InterPro" id="IPR012259">
    <property type="entry name" value="DHFR"/>
</dbReference>
<accession>H5UNR1</accession>
<dbReference type="GO" id="GO:0046655">
    <property type="term" value="P:folic acid metabolic process"/>
    <property type="evidence" value="ECO:0007669"/>
    <property type="project" value="TreeGrafter"/>
</dbReference>
<keyword evidence="10" id="KW-1185">Reference proteome</keyword>
<dbReference type="CDD" id="cd00209">
    <property type="entry name" value="DHFR"/>
    <property type="match status" value="1"/>
</dbReference>
<dbReference type="RefSeq" id="WP_009481267.1">
    <property type="nucleotide sequence ID" value="NZ_BAFE01000009.1"/>
</dbReference>
<dbReference type="UniPathway" id="UPA00077">
    <property type="reaction ID" value="UER00158"/>
</dbReference>
<dbReference type="InterPro" id="IPR001796">
    <property type="entry name" value="DHFR_dom"/>
</dbReference>
<name>H5UNR1_9MICO</name>
<dbReference type="Pfam" id="PF00186">
    <property type="entry name" value="DHFR_1"/>
    <property type="match status" value="1"/>
</dbReference>
<feature type="domain" description="DHFR" evidence="8">
    <location>
        <begin position="13"/>
        <end position="168"/>
    </location>
</feature>
<comment type="caution">
    <text evidence="9">The sequence shown here is derived from an EMBL/GenBank/DDBJ whole genome shotgun (WGS) entry which is preliminary data.</text>
</comment>
<dbReference type="Gene3D" id="3.40.430.10">
    <property type="entry name" value="Dihydrofolate Reductase, subunit A"/>
    <property type="match status" value="1"/>
</dbReference>
<evidence type="ECO:0000313" key="9">
    <source>
        <dbReference type="EMBL" id="GAB47369.1"/>
    </source>
</evidence>
<dbReference type="GO" id="GO:0005829">
    <property type="term" value="C:cytosol"/>
    <property type="evidence" value="ECO:0007669"/>
    <property type="project" value="TreeGrafter"/>
</dbReference>
<dbReference type="GO" id="GO:0046452">
    <property type="term" value="P:dihydrofolate metabolic process"/>
    <property type="evidence" value="ECO:0007669"/>
    <property type="project" value="TreeGrafter"/>
</dbReference>
<dbReference type="GO" id="GO:0004146">
    <property type="term" value="F:dihydrofolate reductase activity"/>
    <property type="evidence" value="ECO:0007669"/>
    <property type="project" value="UniProtKB-EC"/>
</dbReference>
<comment type="function">
    <text evidence="7">Key enzyme in folate metabolism. Catalyzes an essential reaction for de novo glycine and purine synthesis, and for DNA precursor synthesis.</text>
</comment>
<dbReference type="EC" id="1.5.1.3" evidence="3 7"/>
<evidence type="ECO:0000256" key="4">
    <source>
        <dbReference type="ARBA" id="ARBA00022563"/>
    </source>
</evidence>
<evidence type="ECO:0000256" key="5">
    <source>
        <dbReference type="ARBA" id="ARBA00022857"/>
    </source>
</evidence>
<keyword evidence="6 7" id="KW-0560">Oxidoreductase</keyword>
<comment type="similarity">
    <text evidence="2 7">Belongs to the dihydrofolate reductase family.</text>
</comment>
<dbReference type="InterPro" id="IPR024072">
    <property type="entry name" value="DHFR-like_dom_sf"/>
</dbReference>
<dbReference type="PANTHER" id="PTHR48069:SF3">
    <property type="entry name" value="DIHYDROFOLATE REDUCTASE"/>
    <property type="match status" value="1"/>
</dbReference>